<dbReference type="Proteomes" id="UP001283361">
    <property type="component" value="Unassembled WGS sequence"/>
</dbReference>
<gene>
    <name evidence="1" type="ORF">RRG08_011660</name>
</gene>
<keyword evidence="2" id="KW-1185">Reference proteome</keyword>
<dbReference type="PANTHER" id="PTHR34415">
    <property type="entry name" value="INTEGRASE CATALYTIC DOMAIN-CONTAINING PROTEIN"/>
    <property type="match status" value="1"/>
</dbReference>
<sequence length="130" mass="14847">MTRQHLHFMLPGHTKFAPDWCFGLLKKPFRITHVSCLSKLSDCVKASTRNGINILQLVGDEKGNILVLTYDRKAELIAEQNRHLMFVTTERFFYQSCVEDSKRTAKTLGITMLEPSPICSKPIACQHLLQ</sequence>
<name>A0AAE0YKC4_9GAST</name>
<comment type="caution">
    <text evidence="1">The sequence shown here is derived from an EMBL/GenBank/DDBJ whole genome shotgun (WGS) entry which is preliminary data.</text>
</comment>
<dbReference type="AlphaFoldDB" id="A0AAE0YKC4"/>
<proteinExistence type="predicted"/>
<accession>A0AAE0YKC4</accession>
<dbReference type="PANTHER" id="PTHR34415:SF1">
    <property type="entry name" value="INTEGRASE CATALYTIC DOMAIN-CONTAINING PROTEIN"/>
    <property type="match status" value="1"/>
</dbReference>
<reference evidence="1" key="1">
    <citation type="journal article" date="2023" name="G3 (Bethesda)">
        <title>A reference genome for the long-term kleptoplast-retaining sea slug Elysia crispata morphotype clarki.</title>
        <authorList>
            <person name="Eastman K.E."/>
            <person name="Pendleton A.L."/>
            <person name="Shaikh M.A."/>
            <person name="Suttiyut T."/>
            <person name="Ogas R."/>
            <person name="Tomko P."/>
            <person name="Gavelis G."/>
            <person name="Widhalm J.R."/>
            <person name="Wisecaver J.H."/>
        </authorList>
    </citation>
    <scope>NUCLEOTIDE SEQUENCE</scope>
    <source>
        <strain evidence="1">ECLA1</strain>
    </source>
</reference>
<evidence type="ECO:0000313" key="1">
    <source>
        <dbReference type="EMBL" id="KAK3748578.1"/>
    </source>
</evidence>
<dbReference type="EMBL" id="JAWDGP010006009">
    <property type="protein sequence ID" value="KAK3748578.1"/>
    <property type="molecule type" value="Genomic_DNA"/>
</dbReference>
<organism evidence="1 2">
    <name type="scientific">Elysia crispata</name>
    <name type="common">lettuce slug</name>
    <dbReference type="NCBI Taxonomy" id="231223"/>
    <lineage>
        <taxon>Eukaryota</taxon>
        <taxon>Metazoa</taxon>
        <taxon>Spiralia</taxon>
        <taxon>Lophotrochozoa</taxon>
        <taxon>Mollusca</taxon>
        <taxon>Gastropoda</taxon>
        <taxon>Heterobranchia</taxon>
        <taxon>Euthyneura</taxon>
        <taxon>Panpulmonata</taxon>
        <taxon>Sacoglossa</taxon>
        <taxon>Placobranchoidea</taxon>
        <taxon>Plakobranchidae</taxon>
        <taxon>Elysia</taxon>
    </lineage>
</organism>
<protein>
    <submittedName>
        <fullName evidence="1">Uncharacterized protein</fullName>
    </submittedName>
</protein>
<evidence type="ECO:0000313" key="2">
    <source>
        <dbReference type="Proteomes" id="UP001283361"/>
    </source>
</evidence>